<keyword evidence="4" id="KW-1185">Reference proteome</keyword>
<dbReference type="KEGG" id="xtw:AB672_03870"/>
<dbReference type="EMBL" id="JAJPPU010000002">
    <property type="protein sequence ID" value="MCD8473530.1"/>
    <property type="molecule type" value="Genomic_DNA"/>
</dbReference>
<name>Z9JM10_9GAMM</name>
<dbReference type="Proteomes" id="UP001430701">
    <property type="component" value="Unassembled WGS sequence"/>
</dbReference>
<evidence type="ECO:0000313" key="1">
    <source>
        <dbReference type="EMBL" id="EWS78802.1"/>
    </source>
</evidence>
<protein>
    <submittedName>
        <fullName evidence="1">Uncharacterized protein</fullName>
    </submittedName>
</protein>
<sequence>MMLCTVKARAPDAEHTYTGLFQSVHMVGCVAYKRFGFHTAITVTPIGIKPAQNIFHPMSSRAA</sequence>
<dbReference type="EMBL" id="JDSQ01000005">
    <property type="protein sequence ID" value="EWS78802.1"/>
    <property type="molecule type" value="Genomic_DNA"/>
</dbReference>
<evidence type="ECO:0000313" key="3">
    <source>
        <dbReference type="Proteomes" id="UP000020406"/>
    </source>
</evidence>
<organism evidence="1 3">
    <name type="scientific">Xylella taiwanensis</name>
    <dbReference type="NCBI Taxonomy" id="1444770"/>
    <lineage>
        <taxon>Bacteria</taxon>
        <taxon>Pseudomonadati</taxon>
        <taxon>Pseudomonadota</taxon>
        <taxon>Gammaproteobacteria</taxon>
        <taxon>Lysobacterales</taxon>
        <taxon>Lysobacteraceae</taxon>
        <taxon>Xylella</taxon>
    </lineage>
</organism>
<accession>Z9JM10</accession>
<gene>
    <name evidence="1" type="ORF">AF72_04315</name>
    <name evidence="2" type="ORF">LPH55_08690</name>
</gene>
<dbReference type="AlphaFoldDB" id="Z9JM10"/>
<dbReference type="PATRIC" id="fig|1444770.3.peg.1044"/>
<comment type="caution">
    <text evidence="1">The sequence shown here is derived from an EMBL/GenBank/DDBJ whole genome shotgun (WGS) entry which is preliminary data.</text>
</comment>
<reference evidence="2" key="2">
    <citation type="submission" date="2021-11" db="EMBL/GenBank/DDBJ databases">
        <title>Genome sequence of Xylella taiwanensis PLS432.</title>
        <authorList>
            <person name="Weng L.-W."/>
            <person name="Su C.-C."/>
            <person name="Tsai C.-W."/>
            <person name="Kuo C.-H."/>
        </authorList>
    </citation>
    <scope>NUCLEOTIDE SEQUENCE</scope>
    <source>
        <strain evidence="2">PLS432</strain>
    </source>
</reference>
<dbReference type="RefSeq" id="WP_051482275.1">
    <property type="nucleotide sequence ID" value="NZ_CP087676.1"/>
</dbReference>
<proteinExistence type="predicted"/>
<dbReference type="Proteomes" id="UP000020406">
    <property type="component" value="Unassembled WGS sequence"/>
</dbReference>
<evidence type="ECO:0000313" key="4">
    <source>
        <dbReference type="Proteomes" id="UP001430701"/>
    </source>
</evidence>
<reference evidence="1 3" key="1">
    <citation type="journal article" date="2014" name="Genome Announc.">
        <title>Draft Genome Sequence of Xylella fastidiosa Pear Leaf Scorch Strain in Taiwan.</title>
        <authorList>
            <person name="Su C.C."/>
            <person name="Deng W.L."/>
            <person name="Jan F.J."/>
            <person name="Chang C.J."/>
            <person name="Huang H."/>
            <person name="Chen J."/>
        </authorList>
    </citation>
    <scope>NUCLEOTIDE SEQUENCE [LARGE SCALE GENOMIC DNA]</scope>
    <source>
        <strain evidence="1 3">PLS229</strain>
    </source>
</reference>
<evidence type="ECO:0000313" key="2">
    <source>
        <dbReference type="EMBL" id="MCD8473530.1"/>
    </source>
</evidence>